<keyword evidence="2" id="KW-1185">Reference proteome</keyword>
<dbReference type="Proteomes" id="UP001620409">
    <property type="component" value="Unassembled WGS sequence"/>
</dbReference>
<dbReference type="EMBL" id="JADIKI010000018">
    <property type="protein sequence ID" value="MFK2853005.1"/>
    <property type="molecule type" value="Genomic_DNA"/>
</dbReference>
<sequence length="119" mass="12952">MKVSKTIAIGVMPQAKLRERVLAIARGDYKPMASDPKIWFTSMKAAASVLSDENRTLLRTIAATRPASIAALAAETGASVRRVSRTLAMLSRYGLVDLQPSGRSLRPVTQCATYRIVVY</sequence>
<evidence type="ECO:0000313" key="1">
    <source>
        <dbReference type="EMBL" id="MFK2853005.1"/>
    </source>
</evidence>
<dbReference type="Gene3D" id="1.10.10.10">
    <property type="entry name" value="Winged helix-like DNA-binding domain superfamily/Winged helix DNA-binding domain"/>
    <property type="match status" value="1"/>
</dbReference>
<dbReference type="RefSeq" id="WP_380017631.1">
    <property type="nucleotide sequence ID" value="NZ_JADIKI010000018.1"/>
</dbReference>
<dbReference type="Pfam" id="PF25212">
    <property type="entry name" value="HVO_A0114"/>
    <property type="match status" value="1"/>
</dbReference>
<dbReference type="InterPro" id="IPR036388">
    <property type="entry name" value="WH-like_DNA-bd_sf"/>
</dbReference>
<gene>
    <name evidence="1" type="ORF">ISP18_00165</name>
</gene>
<dbReference type="InterPro" id="IPR036390">
    <property type="entry name" value="WH_DNA-bd_sf"/>
</dbReference>
<dbReference type="SUPFAM" id="SSF46785">
    <property type="entry name" value="Winged helix' DNA-binding domain"/>
    <property type="match status" value="1"/>
</dbReference>
<protein>
    <submittedName>
        <fullName evidence="1">Transcriptional regulator</fullName>
    </submittedName>
</protein>
<organism evidence="1 2">
    <name type="scientific">Dyella humi</name>
    <dbReference type="NCBI Taxonomy" id="1770547"/>
    <lineage>
        <taxon>Bacteria</taxon>
        <taxon>Pseudomonadati</taxon>
        <taxon>Pseudomonadota</taxon>
        <taxon>Gammaproteobacteria</taxon>
        <taxon>Lysobacterales</taxon>
        <taxon>Rhodanobacteraceae</taxon>
        <taxon>Dyella</taxon>
    </lineage>
</organism>
<accession>A0ABW8IE98</accession>
<comment type="caution">
    <text evidence="1">The sequence shown here is derived from an EMBL/GenBank/DDBJ whole genome shotgun (WGS) entry which is preliminary data.</text>
</comment>
<evidence type="ECO:0000313" key="2">
    <source>
        <dbReference type="Proteomes" id="UP001620409"/>
    </source>
</evidence>
<reference evidence="1 2" key="1">
    <citation type="submission" date="2020-10" db="EMBL/GenBank/DDBJ databases">
        <title>Phylogeny of dyella-like bacteria.</title>
        <authorList>
            <person name="Fu J."/>
        </authorList>
    </citation>
    <scope>NUCLEOTIDE SEQUENCE [LARGE SCALE GENOMIC DNA]</scope>
    <source>
        <strain evidence="1 2">DHG40</strain>
    </source>
</reference>
<name>A0ABW8IE98_9GAMM</name>
<proteinExistence type="predicted"/>